<sequence length="152" mass="16971">MANKPSRWIALLLLAIAGVYLVLAYQLPEFPYAIIDSDVLPKGLGFLLIILSVVLFATAKEETAEEKEKRTIPKNDLVILLITAVAIFIYISLLEVLGFLLTTILFLLFLPTVLGYRKYGVTVAVAFIFSGVMYYSFTYLLNITLPQGIMPF</sequence>
<feature type="domain" description="DUF1468" evidence="2">
    <location>
        <begin position="8"/>
        <end position="146"/>
    </location>
</feature>
<dbReference type="AlphaFoldDB" id="A0A0F5HT24"/>
<dbReference type="RefSeq" id="WP_052717109.1">
    <property type="nucleotide sequence ID" value="NZ_JWIQ02000009.1"/>
</dbReference>
<evidence type="ECO:0000259" key="2">
    <source>
        <dbReference type="Pfam" id="PF07331"/>
    </source>
</evidence>
<dbReference type="EMBL" id="JWIR02000024">
    <property type="protein sequence ID" value="KKB41210.1"/>
    <property type="molecule type" value="Genomic_DNA"/>
</dbReference>
<evidence type="ECO:0000313" key="4">
    <source>
        <dbReference type="Proteomes" id="UP000031563"/>
    </source>
</evidence>
<dbReference type="OrthoDB" id="2426743at2"/>
<gene>
    <name evidence="3" type="ORF">QY95_00917</name>
</gene>
<evidence type="ECO:0000313" key="3">
    <source>
        <dbReference type="EMBL" id="KKB41210.1"/>
    </source>
</evidence>
<dbReference type="Pfam" id="PF07331">
    <property type="entry name" value="TctB"/>
    <property type="match status" value="1"/>
</dbReference>
<feature type="transmembrane region" description="Helical" evidence="1">
    <location>
        <begin position="78"/>
        <end position="109"/>
    </location>
</feature>
<feature type="transmembrane region" description="Helical" evidence="1">
    <location>
        <begin position="40"/>
        <end position="57"/>
    </location>
</feature>
<keyword evidence="1" id="KW-1133">Transmembrane helix</keyword>
<reference evidence="3" key="1">
    <citation type="submission" date="2015-02" db="EMBL/GenBank/DDBJ databases">
        <title>Genome Assembly of Bacillaceae bacterium MTCC 8252.</title>
        <authorList>
            <person name="Verma A."/>
            <person name="Khatri I."/>
            <person name="Mual P."/>
            <person name="Subramanian S."/>
            <person name="Krishnamurthi S."/>
        </authorList>
    </citation>
    <scope>NUCLEOTIDE SEQUENCE [LARGE SCALE GENOMIC DNA]</scope>
    <source>
        <strain evidence="3">MTCC 8252</strain>
    </source>
</reference>
<accession>A0A0F5HT24</accession>
<accession>A0A0F5I7F0</accession>
<dbReference type="Proteomes" id="UP000031563">
    <property type="component" value="Unassembled WGS sequence"/>
</dbReference>
<dbReference type="InterPro" id="IPR009936">
    <property type="entry name" value="DUF1468"/>
</dbReference>
<keyword evidence="4" id="KW-1185">Reference proteome</keyword>
<proteinExistence type="predicted"/>
<evidence type="ECO:0000256" key="1">
    <source>
        <dbReference type="SAM" id="Phobius"/>
    </source>
</evidence>
<keyword evidence="1" id="KW-0472">Membrane</keyword>
<keyword evidence="1" id="KW-0812">Transmembrane</keyword>
<dbReference type="STRING" id="1221996.QY95_00917"/>
<feature type="transmembrane region" description="Helical" evidence="1">
    <location>
        <begin position="121"/>
        <end position="141"/>
    </location>
</feature>
<organism evidence="3 4">
    <name type="scientific">Bacillus thermotolerans</name>
    <name type="common">Quasibacillus thermotolerans</name>
    <dbReference type="NCBI Taxonomy" id="1221996"/>
    <lineage>
        <taxon>Bacteria</taxon>
        <taxon>Bacillati</taxon>
        <taxon>Bacillota</taxon>
        <taxon>Bacilli</taxon>
        <taxon>Bacillales</taxon>
        <taxon>Bacillaceae</taxon>
        <taxon>Bacillus</taxon>
    </lineage>
</organism>
<protein>
    <submittedName>
        <fullName evidence="3">Tricarboxylate transport protein TctB</fullName>
    </submittedName>
</protein>
<name>A0A0F5HT24_BACTR</name>
<comment type="caution">
    <text evidence="3">The sequence shown here is derived from an EMBL/GenBank/DDBJ whole genome shotgun (WGS) entry which is preliminary data.</text>
</comment>